<evidence type="ECO:0000313" key="2">
    <source>
        <dbReference type="Proteomes" id="UP000326545"/>
    </source>
</evidence>
<organism evidence="1 2">
    <name type="scientific">Erwinia phage pEp_SNUABM_01</name>
    <dbReference type="NCBI Taxonomy" id="2601643"/>
    <lineage>
        <taxon>Viruses</taxon>
        <taxon>Duplodnaviria</taxon>
        <taxon>Heunggongvirae</taxon>
        <taxon>Uroviricota</taxon>
        <taxon>Caudoviricetes</taxon>
        <taxon>Vequintavirinae</taxon>
        <taxon>Henunavirus</taxon>
        <taxon>Henunavirus SNUABM01</taxon>
    </lineage>
</organism>
<protein>
    <recommendedName>
        <fullName evidence="3">DNA recombination-mediator protein A</fullName>
    </recommendedName>
</protein>
<sequence>MYYTGVGSRETPQDVLGIMEDAAFRLARIGCVLRSGKAGGADAAFQLGVQRYCISLDKERPEAYSANKAEIYIPWNGFGTPGLKDWWDISLDNLNMVMPGQIDARDEIIGEIHPNPVALRQKRGAFALHSRNVHQVLGANILEPRPSKFCLYFASEDKHGNPKGGTATAVNLAKKHGVRCLNLNTPERLQKLESFLNELEKKRGIQIQK</sequence>
<proteinExistence type="predicted"/>
<dbReference type="Proteomes" id="UP000326545">
    <property type="component" value="Segment"/>
</dbReference>
<name>A0A5J6DB12_9CAUD</name>
<dbReference type="EMBL" id="MN184887">
    <property type="protein sequence ID" value="QEQ94997.1"/>
    <property type="molecule type" value="Genomic_DNA"/>
</dbReference>
<reference evidence="1 2" key="1">
    <citation type="submission" date="2019-07" db="EMBL/GenBank/DDBJ databases">
        <title>Complete genome sequence of bacteriophages infecting Erwinia pyrifoliae.</title>
        <authorList>
            <person name="Kim S.G."/>
            <person name="Park S.C."/>
        </authorList>
    </citation>
    <scope>NUCLEOTIDE SEQUENCE [LARGE SCALE GENOMIC DNA]</scope>
</reference>
<evidence type="ECO:0008006" key="3">
    <source>
        <dbReference type="Google" id="ProtNLM"/>
    </source>
</evidence>
<keyword evidence="2" id="KW-1185">Reference proteome</keyword>
<gene>
    <name evidence="1" type="ORF">pEpSNUABM01_171</name>
</gene>
<accession>A0A5J6DB12</accession>
<evidence type="ECO:0000313" key="1">
    <source>
        <dbReference type="EMBL" id="QEQ94997.1"/>
    </source>
</evidence>